<accession>A0A7K0J5T7</accession>
<reference evidence="2 3" key="1">
    <citation type="submission" date="2019-08" db="EMBL/GenBank/DDBJ databases">
        <title>In-depth cultivation of the pig gut microbiome towards novel bacterial diversity and tailored functional studies.</title>
        <authorList>
            <person name="Wylensek D."/>
            <person name="Hitch T.C.A."/>
            <person name="Clavel T."/>
        </authorList>
    </citation>
    <scope>NUCLEOTIDE SEQUENCE [LARGE SCALE GENOMIC DNA]</scope>
    <source>
        <strain evidence="2 3">WCA-380-WT-3A</strain>
    </source>
</reference>
<dbReference type="AlphaFoldDB" id="A0A7K0J5T7"/>
<comment type="caution">
    <text evidence="2">The sequence shown here is derived from an EMBL/GenBank/DDBJ whole genome shotgun (WGS) entry which is preliminary data.</text>
</comment>
<dbReference type="RefSeq" id="WP_154562430.1">
    <property type="nucleotide sequence ID" value="NZ_VUMG01000002.1"/>
</dbReference>
<feature type="compositionally biased region" description="Polar residues" evidence="1">
    <location>
        <begin position="136"/>
        <end position="151"/>
    </location>
</feature>
<feature type="compositionally biased region" description="Low complexity" evidence="1">
    <location>
        <begin position="284"/>
        <end position="306"/>
    </location>
</feature>
<feature type="compositionally biased region" description="Basic and acidic residues" evidence="1">
    <location>
        <begin position="118"/>
        <end position="129"/>
    </location>
</feature>
<gene>
    <name evidence="2" type="ORF">FYJ43_04435</name>
</gene>
<dbReference type="Proteomes" id="UP000466104">
    <property type="component" value="Unassembled WGS sequence"/>
</dbReference>
<dbReference type="EMBL" id="VUMG01000002">
    <property type="protein sequence ID" value="MSS45305.1"/>
    <property type="molecule type" value="Genomic_DNA"/>
</dbReference>
<sequence>MSWFKVDDTFPLNPKVLACPLEALGLWVTAGAWCAQQLTDGYVPKAVLPMLRSNEANASILLQAGLWERVEGGYQFHDWNEYQPSSSAVRERRKQTSAKRSEAGRKGGMKSGVTRRNKASEARSKREANGEANASILLQANAKQTSKQNEAPSRPDLYITPSLRSGVQGGDDSDEPHLPDVVADAPTAPETVAANTAAKGTRLPDGWGPSRTPANLAVEDGHSPEWLTGQLDRFRDYWAGVAGQRGRKRDWDATWRNWLRRSAETPSRPQGRPATGLTDDEWQDAYSRAAARDAASVDDASRSNARQSLPMLPRSA</sequence>
<keyword evidence="3" id="KW-1185">Reference proteome</keyword>
<proteinExistence type="predicted"/>
<feature type="region of interest" description="Disordered" evidence="1">
    <location>
        <begin position="197"/>
        <end position="220"/>
    </location>
</feature>
<evidence type="ECO:0000256" key="1">
    <source>
        <dbReference type="SAM" id="MobiDB-lite"/>
    </source>
</evidence>
<evidence type="ECO:0008006" key="4">
    <source>
        <dbReference type="Google" id="ProtNLM"/>
    </source>
</evidence>
<evidence type="ECO:0000313" key="2">
    <source>
        <dbReference type="EMBL" id="MSS45305.1"/>
    </source>
</evidence>
<evidence type="ECO:0000313" key="3">
    <source>
        <dbReference type="Proteomes" id="UP000466104"/>
    </source>
</evidence>
<feature type="region of interest" description="Disordered" evidence="1">
    <location>
        <begin position="84"/>
        <end position="179"/>
    </location>
</feature>
<organism evidence="2 3">
    <name type="scientific">Cutibacterium porci</name>
    <dbReference type="NCBI Taxonomy" id="2605781"/>
    <lineage>
        <taxon>Bacteria</taxon>
        <taxon>Bacillati</taxon>
        <taxon>Actinomycetota</taxon>
        <taxon>Actinomycetes</taxon>
        <taxon>Propionibacteriales</taxon>
        <taxon>Propionibacteriaceae</taxon>
        <taxon>Cutibacterium</taxon>
    </lineage>
</organism>
<name>A0A7K0J5T7_9ACTN</name>
<protein>
    <recommendedName>
        <fullName evidence="4">DUF1376 domain-containing protein</fullName>
    </recommendedName>
</protein>
<feature type="region of interest" description="Disordered" evidence="1">
    <location>
        <begin position="261"/>
        <end position="316"/>
    </location>
</feature>